<dbReference type="PANTHER" id="PTHR33939">
    <property type="entry name" value="PROTEIN CBG22215"/>
    <property type="match status" value="1"/>
</dbReference>
<name>A0A8B8HLH3_VANTA</name>
<dbReference type="OMA" id="QMENDIY"/>
<reference evidence="2" key="1">
    <citation type="submission" date="2025-08" db="UniProtKB">
        <authorList>
            <consortium name="RefSeq"/>
        </authorList>
    </citation>
    <scope>IDENTIFICATION</scope>
    <source>
        <tissue evidence="2">Whole body</tissue>
    </source>
</reference>
<dbReference type="Proteomes" id="UP001652626">
    <property type="component" value="Chromosome 12"/>
</dbReference>
<keyword evidence="1" id="KW-1185">Reference proteome</keyword>
<dbReference type="GeneID" id="113393089"/>
<dbReference type="RefSeq" id="XP_026485572.2">
    <property type="nucleotide sequence ID" value="XM_026629787.2"/>
</dbReference>
<dbReference type="OrthoDB" id="7409239at2759"/>
<protein>
    <submittedName>
        <fullName evidence="2">Uncharacterized protein LOC113393089</fullName>
    </submittedName>
</protein>
<dbReference type="AlphaFoldDB" id="A0A8B8HLH3"/>
<proteinExistence type="predicted"/>
<organism evidence="1 2">
    <name type="scientific">Vanessa tameamea</name>
    <name type="common">Kamehameha butterfly</name>
    <dbReference type="NCBI Taxonomy" id="334116"/>
    <lineage>
        <taxon>Eukaryota</taxon>
        <taxon>Metazoa</taxon>
        <taxon>Ecdysozoa</taxon>
        <taxon>Arthropoda</taxon>
        <taxon>Hexapoda</taxon>
        <taxon>Insecta</taxon>
        <taxon>Pterygota</taxon>
        <taxon>Neoptera</taxon>
        <taxon>Endopterygota</taxon>
        <taxon>Lepidoptera</taxon>
        <taxon>Glossata</taxon>
        <taxon>Ditrysia</taxon>
        <taxon>Papilionoidea</taxon>
        <taxon>Nymphalidae</taxon>
        <taxon>Nymphalinae</taxon>
        <taxon>Vanessa</taxon>
    </lineage>
</organism>
<evidence type="ECO:0000313" key="1">
    <source>
        <dbReference type="Proteomes" id="UP001652626"/>
    </source>
</evidence>
<evidence type="ECO:0000313" key="2">
    <source>
        <dbReference type="RefSeq" id="XP_026485572.2"/>
    </source>
</evidence>
<accession>A0A8B8HLH3</accession>
<gene>
    <name evidence="2" type="primary">LOC113393089</name>
</gene>
<dbReference type="PANTHER" id="PTHR33939:SF1">
    <property type="entry name" value="DUF4371 DOMAIN-CONTAINING PROTEIN"/>
    <property type="match status" value="1"/>
</dbReference>
<sequence length="421" mass="50257">MDIGFKCCCDIQYFNNLNKVTNTEQEILSILKTVYERCKAERDNNCLLVPLQDYHERVSNYTAYPKTFIYTMLEENQYQEEALDIYDHILFMECINFMYSQNNLLTFNRLYEECVKFQSILSENYKLKHISDLTIFIKKLHEWGYVHRKLTNGSVILMENPKTKFARFNYLNKIRDYRAKGRQIYYLDERQILKDAIKKYKYNSDENIQVHDGFLYFHILTRNGYENGLFTCQDPDMTFSDIFKKWMIDIVLYSIKPMSVIVMENNVLHGLLPNKSITRYHTKNQMLQWLRENNIPCNISMPKPILYDLIEKCTFNNINYEIDCVFKSCGHDILRLPNTFTSLTPTTYFWNYLCKNFKIPEDSTAETVKHLLSLKIKDIDTTAWPSFIAEVVQMENDIYEIDALAENLLEEYELDSRTLYE</sequence>
<dbReference type="GO" id="GO:0003676">
    <property type="term" value="F:nucleic acid binding"/>
    <property type="evidence" value="ECO:0007669"/>
    <property type="project" value="InterPro"/>
</dbReference>